<evidence type="ECO:0000313" key="1">
    <source>
        <dbReference type="EMBL" id="ELQ40795.1"/>
    </source>
</evidence>
<proteinExistence type="predicted"/>
<dbReference type="AlphaFoldDB" id="A0AA97P2I7"/>
<name>A0AA97P2I7_PYRO3</name>
<accession>A0AA97P2I7</accession>
<gene>
    <name evidence="1" type="ORF">OOU_Y34scaffold00355g4</name>
</gene>
<reference evidence="1" key="1">
    <citation type="journal article" date="2012" name="PLoS Genet.">
        <title>Comparative analysis of the genomes of two field isolates of the rice blast fungus Magnaporthe oryzae.</title>
        <authorList>
            <person name="Xue M."/>
            <person name="Yang J."/>
            <person name="Li Z."/>
            <person name="Hu S."/>
            <person name="Yao N."/>
            <person name="Dean R.A."/>
            <person name="Zhao W."/>
            <person name="Shen M."/>
            <person name="Zhang H."/>
            <person name="Li C."/>
            <person name="Liu L."/>
            <person name="Cao L."/>
            <person name="Xu X."/>
            <person name="Xing Y."/>
            <person name="Hsiang T."/>
            <person name="Zhang Z."/>
            <person name="Xu J.R."/>
            <person name="Peng Y.L."/>
        </authorList>
    </citation>
    <scope>NUCLEOTIDE SEQUENCE</scope>
    <source>
        <strain evidence="1">Y34</strain>
    </source>
</reference>
<sequence>MDTQVLVKGHCHPAPHIDSPHGPLRQRRKFQGRNAWFSCASCWAILRWEAVNLRGLNDVTVDASPAVEVPTPTIGYASRHYQDFMFFNTDVQTSSSSAMLSRLDSTLSSLEASGFAPILAMCKLSVRRISSRSLSFPSHYKKLRHGTIARSEPMEPYAQPSPMSFCPAGACVMMVLDINNCVRGQIVPIKDDRCDRTSLNGPWRAPLGNILSDN</sequence>
<protein>
    <submittedName>
        <fullName evidence="1">Uncharacterized protein</fullName>
    </submittedName>
</protein>
<dbReference type="EMBL" id="JH793289">
    <property type="protein sequence ID" value="ELQ40795.1"/>
    <property type="molecule type" value="Genomic_DNA"/>
</dbReference>
<dbReference type="Proteomes" id="UP000011086">
    <property type="component" value="Unassembled WGS sequence"/>
</dbReference>
<organism evidence="1">
    <name type="scientific">Pyricularia oryzae (strain Y34)</name>
    <name type="common">Rice blast fungus</name>
    <name type="synonym">Magnaporthe oryzae</name>
    <dbReference type="NCBI Taxonomy" id="1143189"/>
    <lineage>
        <taxon>Eukaryota</taxon>
        <taxon>Fungi</taxon>
        <taxon>Dikarya</taxon>
        <taxon>Ascomycota</taxon>
        <taxon>Pezizomycotina</taxon>
        <taxon>Sordariomycetes</taxon>
        <taxon>Sordariomycetidae</taxon>
        <taxon>Magnaporthales</taxon>
        <taxon>Pyriculariaceae</taxon>
        <taxon>Pyricularia</taxon>
    </lineage>
</organism>